<dbReference type="GO" id="GO:0003676">
    <property type="term" value="F:nucleic acid binding"/>
    <property type="evidence" value="ECO:0007669"/>
    <property type="project" value="InterPro"/>
</dbReference>
<dbReference type="SUPFAM" id="SSF53098">
    <property type="entry name" value="Ribonuclease H-like"/>
    <property type="match status" value="1"/>
</dbReference>
<proteinExistence type="predicted"/>
<protein>
    <recommendedName>
        <fullName evidence="2">Integrase catalytic domain-containing protein</fullName>
    </recommendedName>
</protein>
<evidence type="ECO:0000256" key="1">
    <source>
        <dbReference type="SAM" id="MobiDB-lite"/>
    </source>
</evidence>
<sequence>MPELGPGVTPGARLTRVVSCVYVGHNFMNCQEFSMTGPTPDSVTSVNQVNTDNGSLIQPIRLSFNDEDEGDKGKGVDKGSGDKGEEDLRKPYKEVLKLPFTRRIIEFSALSHRMPTNLKIYDGSTALNDHITRFVGATNQRQWLGRPPGKIVKRFALRRKCCKDPTEFSRIIQKANETLHDFKERWTEEMSYIPDVPEVMHISAIMSNSKCPELAKRFFGQVPKTVTKMIGRVDDFVKSEEAYKSTELPKGEHPEKGQWTAYRGGRLPRMAYGVGHSRLDNYNNHNRTDHYQPYVSPQPHNRRYNNQRQEVNHLSLDSLVKKPNEILAIELQLQLRLCPSMTETLKKENLDRYYDYHGEKGHYTNDSYQLKRQLEVLESRKLSHLVKDVKHMGNNKGRQLGNNNGKWKVNNMVWERIDGRKRKSRRYVEENWMNTPITFSPVLVDDVTDDPLIIKAEVEGYLTELVGFSREQVVPIGKVKLEVMFGGKGHCQRMMMKIIVVRASSPYNIILGCSRMRELRAVSSTIHAMMKFPTTRGIATLVTRTSPVYECHWSEKKKAVQEEKVKETELGEQTKSEEEKMQLGRNLEAYVDDMVIKCKTEMIMDIAETFDNLRKINMKLNPKKCLFGVEEGKFLGYIVMSERIRENPKKTKAMAYVQSSKTLKEITQDEGLSAEGKGSLEGGNMPVEQQKEDVLSKMASVAFNHLTKEVLVEVLNAKSVGAQEVNMIVKEEKEYWMTPIIKCLYEGVWPTDENESRTLWIKIGHYANYIMREVHEGACKMHAEARFVVAKIMGKPFYQWGLDILGPLPEIPDKLKFIIVAIDYFTKWFGLSKVIVTNYGTQLVNDPFKSWCEKWKIRQMNTAVAYPQANGLVERANKPLMHGLKARLGRKRVGWVDELPNILWPRHTMLKTRNGETPFSLTYESEAVIPAEIGMSTYRTLLFNEAQNKEEIRLNVDLIQENEGDNIKYRHFYSIIDPM</sequence>
<feature type="region of interest" description="Disordered" evidence="1">
    <location>
        <begin position="61"/>
        <end position="88"/>
    </location>
</feature>
<organism evidence="3">
    <name type="scientific">Tanacetum cinerariifolium</name>
    <name type="common">Dalmatian daisy</name>
    <name type="synonym">Chrysanthemum cinerariifolium</name>
    <dbReference type="NCBI Taxonomy" id="118510"/>
    <lineage>
        <taxon>Eukaryota</taxon>
        <taxon>Viridiplantae</taxon>
        <taxon>Streptophyta</taxon>
        <taxon>Embryophyta</taxon>
        <taxon>Tracheophyta</taxon>
        <taxon>Spermatophyta</taxon>
        <taxon>Magnoliopsida</taxon>
        <taxon>eudicotyledons</taxon>
        <taxon>Gunneridae</taxon>
        <taxon>Pentapetalae</taxon>
        <taxon>asterids</taxon>
        <taxon>campanulids</taxon>
        <taxon>Asterales</taxon>
        <taxon>Asteraceae</taxon>
        <taxon>Asteroideae</taxon>
        <taxon>Anthemideae</taxon>
        <taxon>Anthemidinae</taxon>
        <taxon>Tanacetum</taxon>
    </lineage>
</organism>
<dbReference type="PANTHER" id="PTHR48475">
    <property type="entry name" value="RIBONUCLEASE H"/>
    <property type="match status" value="1"/>
</dbReference>
<dbReference type="InterPro" id="IPR043128">
    <property type="entry name" value="Rev_trsase/Diguanyl_cyclase"/>
</dbReference>
<evidence type="ECO:0000313" key="3">
    <source>
        <dbReference type="EMBL" id="GEU63063.1"/>
    </source>
</evidence>
<dbReference type="GO" id="GO:0015074">
    <property type="term" value="P:DNA integration"/>
    <property type="evidence" value="ECO:0007669"/>
    <property type="project" value="InterPro"/>
</dbReference>
<dbReference type="PANTHER" id="PTHR48475:SF2">
    <property type="entry name" value="RIBONUCLEASE H"/>
    <property type="match status" value="1"/>
</dbReference>
<dbReference type="InterPro" id="IPR043502">
    <property type="entry name" value="DNA/RNA_pol_sf"/>
</dbReference>
<dbReference type="AlphaFoldDB" id="A0A6L2LMP6"/>
<dbReference type="EMBL" id="BKCJ010004783">
    <property type="protein sequence ID" value="GEU63063.1"/>
    <property type="molecule type" value="Genomic_DNA"/>
</dbReference>
<feature type="compositionally biased region" description="Basic and acidic residues" evidence="1">
    <location>
        <begin position="71"/>
        <end position="88"/>
    </location>
</feature>
<dbReference type="Gene3D" id="3.30.420.10">
    <property type="entry name" value="Ribonuclease H-like superfamily/Ribonuclease H"/>
    <property type="match status" value="1"/>
</dbReference>
<evidence type="ECO:0000259" key="2">
    <source>
        <dbReference type="PROSITE" id="PS50994"/>
    </source>
</evidence>
<feature type="domain" description="Integrase catalytic" evidence="2">
    <location>
        <begin position="735"/>
        <end position="938"/>
    </location>
</feature>
<comment type="caution">
    <text evidence="3">The sequence shown here is derived from an EMBL/GenBank/DDBJ whole genome shotgun (WGS) entry which is preliminary data.</text>
</comment>
<dbReference type="PROSITE" id="PS50994">
    <property type="entry name" value="INTEGRASE"/>
    <property type="match status" value="1"/>
</dbReference>
<dbReference type="SUPFAM" id="SSF56672">
    <property type="entry name" value="DNA/RNA polymerases"/>
    <property type="match status" value="1"/>
</dbReference>
<dbReference type="InterPro" id="IPR036397">
    <property type="entry name" value="RNaseH_sf"/>
</dbReference>
<accession>A0A6L2LMP6</accession>
<dbReference type="Gene3D" id="3.30.70.270">
    <property type="match status" value="1"/>
</dbReference>
<dbReference type="InterPro" id="IPR012337">
    <property type="entry name" value="RNaseH-like_sf"/>
</dbReference>
<reference evidence="3" key="1">
    <citation type="journal article" date="2019" name="Sci. Rep.">
        <title>Draft genome of Tanacetum cinerariifolium, the natural source of mosquito coil.</title>
        <authorList>
            <person name="Yamashiro T."/>
            <person name="Shiraishi A."/>
            <person name="Satake H."/>
            <person name="Nakayama K."/>
        </authorList>
    </citation>
    <scope>NUCLEOTIDE SEQUENCE</scope>
</reference>
<dbReference type="InterPro" id="IPR001584">
    <property type="entry name" value="Integrase_cat-core"/>
</dbReference>
<gene>
    <name evidence="3" type="ORF">Tci_035041</name>
</gene>
<name>A0A6L2LMP6_TANCI</name>